<gene>
    <name evidence="1" type="ORF">FLAPXU55_03254</name>
</gene>
<comment type="caution">
    <text evidence="1">The sequence shown here is derived from an EMBL/GenBank/DDBJ whole genome shotgun (WGS) entry which is preliminary data.</text>
</comment>
<reference evidence="1 2" key="1">
    <citation type="submission" date="2020-06" db="EMBL/GenBank/DDBJ databases">
        <authorList>
            <person name="Criscuolo A."/>
        </authorList>
    </citation>
    <scope>NUCLEOTIDE SEQUENCE [LARGE SCALE GENOMIC DNA]</scope>
    <source>
        <strain evidence="1">PXU-55</strain>
    </source>
</reference>
<proteinExistence type="predicted"/>
<name>A0A9N8P2W1_9FLAO</name>
<organism evidence="1 2">
    <name type="scientific">Flavobacterium panici</name>
    <dbReference type="NCBI Taxonomy" id="2654843"/>
    <lineage>
        <taxon>Bacteria</taxon>
        <taxon>Pseudomonadati</taxon>
        <taxon>Bacteroidota</taxon>
        <taxon>Flavobacteriia</taxon>
        <taxon>Flavobacteriales</taxon>
        <taxon>Flavobacteriaceae</taxon>
        <taxon>Flavobacterium</taxon>
    </lineage>
</organism>
<dbReference type="EMBL" id="CAIJDE010000049">
    <property type="protein sequence ID" value="CAC9975540.1"/>
    <property type="molecule type" value="Genomic_DNA"/>
</dbReference>
<dbReference type="Proteomes" id="UP000533639">
    <property type="component" value="Unassembled WGS sequence"/>
</dbReference>
<protein>
    <submittedName>
        <fullName evidence="1">Uncharacterized protein</fullName>
    </submittedName>
</protein>
<sequence length="526" mass="57815">MSTNHNRIKVADLETNKSNQILITNEKGELEFNDVNNLQTEKYNALDCTTEGKALDARQGKVLKDMIDNVSQDEFITKTSKSFFHMFYIGDIDMVDVDDKSYLKFEEGMTGLKSLNIQDSKNLYHGRDFILKNGSLTNVTIFHNLGSGNFKFNIPGANNLVLKPEESAHFVMRAINNTNNGGLIDYIGISATVDATPSVKGTLKLAGDLEGSADFPTVKGLSGKLTAVIATDSETQITQTVSEDNKMVSRSKLLNWWTWIKSQAQTISGPWNFTNKVTLAAGNTTTPSLFIPNGTLTSTLQNGAIERDSSGKLFTTRNNARYRLLEDDGSIISLLVNLPPNVNTYTPSAITNTTTTVIGNIPLGTIPSIFVGRIGMYYSTYWTESGSGNILPTSIKVEYYLRVTNGSFDGYIWGTVPQGVDYLIYSNDFLNTTTHLSTFTKNASATIFSKRNGSGQNGNYNGIGIQESFKNIRTPDNSNNQDVINCSFQIVEKITHTYADSTNSAGKNVAVNVNVSTDAFFIEKIR</sequence>
<dbReference type="RefSeq" id="WP_180859447.1">
    <property type="nucleotide sequence ID" value="NZ_CAIJDE010000049.1"/>
</dbReference>
<accession>A0A9N8P2W1</accession>
<evidence type="ECO:0000313" key="2">
    <source>
        <dbReference type="Proteomes" id="UP000533639"/>
    </source>
</evidence>
<keyword evidence="2" id="KW-1185">Reference proteome</keyword>
<evidence type="ECO:0000313" key="1">
    <source>
        <dbReference type="EMBL" id="CAC9975540.1"/>
    </source>
</evidence>
<dbReference type="AlphaFoldDB" id="A0A9N8P2W1"/>